<dbReference type="Gene3D" id="1.10.3720.10">
    <property type="entry name" value="MetI-like"/>
    <property type="match status" value="1"/>
</dbReference>
<proteinExistence type="inferred from homology"/>
<accession>A0ABW1IKH7</accession>
<evidence type="ECO:0000313" key="9">
    <source>
        <dbReference type="EMBL" id="MFC5985579.1"/>
    </source>
</evidence>
<evidence type="ECO:0000256" key="6">
    <source>
        <dbReference type="ARBA" id="ARBA00023136"/>
    </source>
</evidence>
<keyword evidence="10" id="KW-1185">Reference proteome</keyword>
<evidence type="ECO:0000256" key="5">
    <source>
        <dbReference type="ARBA" id="ARBA00022989"/>
    </source>
</evidence>
<reference evidence="10" key="1">
    <citation type="journal article" date="2019" name="Int. J. Syst. Evol. Microbiol.">
        <title>The Global Catalogue of Microorganisms (GCM) 10K type strain sequencing project: providing services to taxonomists for standard genome sequencing and annotation.</title>
        <authorList>
            <consortium name="The Broad Institute Genomics Platform"/>
            <consortium name="The Broad Institute Genome Sequencing Center for Infectious Disease"/>
            <person name="Wu L."/>
            <person name="Ma J."/>
        </authorList>
    </citation>
    <scope>NUCLEOTIDE SEQUENCE [LARGE SCALE GENOMIC DNA]</scope>
    <source>
        <strain evidence="10">CCM 8749</strain>
    </source>
</reference>
<dbReference type="InterPro" id="IPR051393">
    <property type="entry name" value="ABC_transporter_permease"/>
</dbReference>
<feature type="transmembrane region" description="Helical" evidence="7">
    <location>
        <begin position="250"/>
        <end position="271"/>
    </location>
</feature>
<sequence>MVRTVQTAAVHKPGCRRSSRMQRKETLAGWLFTMPMLIGVSVMVLLPICAAVYLSFSEWSMVTGVEGIRWIGLDNYDKLLEDTKFLKALHNNVVFLLTVPVYMAISLLLAIVINKFVYFKSLFKVIYFLPYISSVVAVATVWRVLFHPSMGPVNQFLMSLGFEDPPKWIADPDYALLSVMMISVWISIGYNMIVYMAGLQSIPRDLYEAAEMDGAGGWTRFFRITLPLLSPTTFFLLITGIIYTFKVFDIIAVLTQGGPAGSTNVMVYYLYDTAFLNLKIGYASAQAIFLFLCVLVITWIQWIGQKKWVNYG</sequence>
<dbReference type="Proteomes" id="UP001596250">
    <property type="component" value="Unassembled WGS sequence"/>
</dbReference>
<evidence type="ECO:0000256" key="2">
    <source>
        <dbReference type="ARBA" id="ARBA00022448"/>
    </source>
</evidence>
<dbReference type="InterPro" id="IPR035906">
    <property type="entry name" value="MetI-like_sf"/>
</dbReference>
<keyword evidence="5 7" id="KW-1133">Transmembrane helix</keyword>
<feature type="transmembrane region" description="Helical" evidence="7">
    <location>
        <begin position="283"/>
        <end position="303"/>
    </location>
</feature>
<comment type="subcellular location">
    <subcellularLocation>
        <location evidence="1 7">Cell membrane</location>
        <topology evidence="1 7">Multi-pass membrane protein</topology>
    </subcellularLocation>
</comment>
<protein>
    <submittedName>
        <fullName evidence="9">Carbohydrate ABC transporter permease</fullName>
    </submittedName>
</protein>
<evidence type="ECO:0000256" key="1">
    <source>
        <dbReference type="ARBA" id="ARBA00004651"/>
    </source>
</evidence>
<keyword evidence="3" id="KW-1003">Cell membrane</keyword>
<evidence type="ECO:0000313" key="10">
    <source>
        <dbReference type="Proteomes" id="UP001596250"/>
    </source>
</evidence>
<feature type="transmembrane region" description="Helical" evidence="7">
    <location>
        <begin position="220"/>
        <end position="244"/>
    </location>
</feature>
<feature type="transmembrane region" description="Helical" evidence="7">
    <location>
        <begin position="27"/>
        <end position="54"/>
    </location>
</feature>
<comment type="caution">
    <text evidence="9">The sequence shown here is derived from an EMBL/GenBank/DDBJ whole genome shotgun (WGS) entry which is preliminary data.</text>
</comment>
<organism evidence="9 10">
    <name type="scientific">Marinicrinis lubricantis</name>
    <dbReference type="NCBI Taxonomy" id="2086470"/>
    <lineage>
        <taxon>Bacteria</taxon>
        <taxon>Bacillati</taxon>
        <taxon>Bacillota</taxon>
        <taxon>Bacilli</taxon>
        <taxon>Bacillales</taxon>
        <taxon>Paenibacillaceae</taxon>
    </lineage>
</organism>
<dbReference type="CDD" id="cd06261">
    <property type="entry name" value="TM_PBP2"/>
    <property type="match status" value="1"/>
</dbReference>
<evidence type="ECO:0000259" key="8">
    <source>
        <dbReference type="PROSITE" id="PS50928"/>
    </source>
</evidence>
<dbReference type="RefSeq" id="WP_379892557.1">
    <property type="nucleotide sequence ID" value="NZ_CBCSCT010000018.1"/>
</dbReference>
<feature type="transmembrane region" description="Helical" evidence="7">
    <location>
        <begin position="125"/>
        <end position="145"/>
    </location>
</feature>
<gene>
    <name evidence="9" type="ORF">ACFPXP_03890</name>
</gene>
<dbReference type="PROSITE" id="PS50928">
    <property type="entry name" value="ABC_TM1"/>
    <property type="match status" value="1"/>
</dbReference>
<evidence type="ECO:0000256" key="4">
    <source>
        <dbReference type="ARBA" id="ARBA00022692"/>
    </source>
</evidence>
<evidence type="ECO:0000256" key="3">
    <source>
        <dbReference type="ARBA" id="ARBA00022475"/>
    </source>
</evidence>
<dbReference type="PANTHER" id="PTHR30193:SF37">
    <property type="entry name" value="INNER MEMBRANE ABC TRANSPORTER PERMEASE PROTEIN YCJO"/>
    <property type="match status" value="1"/>
</dbReference>
<dbReference type="PANTHER" id="PTHR30193">
    <property type="entry name" value="ABC TRANSPORTER PERMEASE PROTEIN"/>
    <property type="match status" value="1"/>
</dbReference>
<keyword evidence="4 7" id="KW-0812">Transmembrane</keyword>
<feature type="transmembrane region" description="Helical" evidence="7">
    <location>
        <begin position="174"/>
        <end position="199"/>
    </location>
</feature>
<dbReference type="InterPro" id="IPR000515">
    <property type="entry name" value="MetI-like"/>
</dbReference>
<dbReference type="Pfam" id="PF00528">
    <property type="entry name" value="BPD_transp_1"/>
    <property type="match status" value="1"/>
</dbReference>
<keyword evidence="6 7" id="KW-0472">Membrane</keyword>
<name>A0ABW1IKH7_9BACL</name>
<keyword evidence="2 7" id="KW-0813">Transport</keyword>
<dbReference type="EMBL" id="JBHSQV010000028">
    <property type="protein sequence ID" value="MFC5985579.1"/>
    <property type="molecule type" value="Genomic_DNA"/>
</dbReference>
<feature type="domain" description="ABC transmembrane type-1" evidence="8">
    <location>
        <begin position="88"/>
        <end position="301"/>
    </location>
</feature>
<feature type="transmembrane region" description="Helical" evidence="7">
    <location>
        <begin position="93"/>
        <end position="113"/>
    </location>
</feature>
<dbReference type="SUPFAM" id="SSF161098">
    <property type="entry name" value="MetI-like"/>
    <property type="match status" value="1"/>
</dbReference>
<evidence type="ECO:0000256" key="7">
    <source>
        <dbReference type="RuleBase" id="RU363032"/>
    </source>
</evidence>
<comment type="similarity">
    <text evidence="7">Belongs to the binding-protein-dependent transport system permease family.</text>
</comment>